<evidence type="ECO:0000256" key="5">
    <source>
        <dbReference type="ARBA" id="ARBA00023136"/>
    </source>
</evidence>
<keyword evidence="4 6" id="KW-1133">Transmembrane helix</keyword>
<dbReference type="PANTHER" id="PTHR30093:SF44">
    <property type="entry name" value="TYPE II SECRETION SYSTEM CORE PROTEIN G"/>
    <property type="match status" value="1"/>
</dbReference>
<dbReference type="Pfam" id="PF07963">
    <property type="entry name" value="N_methyl"/>
    <property type="match status" value="1"/>
</dbReference>
<dbReference type="PANTHER" id="PTHR30093">
    <property type="entry name" value="GENERAL SECRETION PATHWAY PROTEIN G"/>
    <property type="match status" value="1"/>
</dbReference>
<dbReference type="PROSITE" id="PS00409">
    <property type="entry name" value="PROKAR_NTER_METHYL"/>
    <property type="match status" value="1"/>
</dbReference>
<comment type="subcellular location">
    <subcellularLocation>
        <location evidence="1">Membrane</location>
        <topology evidence="1">Single-pass membrane protein</topology>
    </subcellularLocation>
</comment>
<evidence type="ECO:0000256" key="1">
    <source>
        <dbReference type="ARBA" id="ARBA00004167"/>
    </source>
</evidence>
<dbReference type="AlphaFoldDB" id="B2KEZ8"/>
<dbReference type="Gene3D" id="3.30.700.10">
    <property type="entry name" value="Glycoprotein, Type 4 Pilin"/>
    <property type="match status" value="1"/>
</dbReference>
<keyword evidence="2" id="KW-0488">Methylation</keyword>
<reference evidence="7 8" key="1">
    <citation type="journal article" date="2009" name="Appl. Environ. Microbiol.">
        <title>Genomic analysis of 'Elusimicrobium minutum,' the first cultivated representative of the phylum 'Elusimicrobia' (formerly termite group 1).</title>
        <authorList>
            <person name="Herlemann D.P.R."/>
            <person name="Geissinger O."/>
            <person name="Ikeda-Ohtsubo W."/>
            <person name="Kunin V."/>
            <person name="Sun H."/>
            <person name="Lapidus A."/>
            <person name="Hugenholtz P."/>
            <person name="Brune A."/>
        </authorList>
    </citation>
    <scope>NUCLEOTIDE SEQUENCE [LARGE SCALE GENOMIC DNA]</scope>
    <source>
        <strain evidence="7 8">Pei191</strain>
    </source>
</reference>
<sequence>MLNFLIAEAVMKKGFTLIELLVVVLIIGILAAIALPQYTAAVEKSRMSESMIVVRSLLDAAKRYQLATGSWPSSFDDLDIEPPGTRNSDTKYTTSNFVYELHTSPMHIQGKRTTKVLYSIAYLDKGYVDCVVSITGTAAEKKVCTSLTGDSVGVVCPESGFQCYRIK</sequence>
<evidence type="ECO:0000256" key="3">
    <source>
        <dbReference type="ARBA" id="ARBA00022692"/>
    </source>
</evidence>
<name>B2KEZ8_ELUMP</name>
<dbReference type="EMBL" id="CP001055">
    <property type="protein sequence ID" value="ACC99094.1"/>
    <property type="molecule type" value="Genomic_DNA"/>
</dbReference>
<evidence type="ECO:0000256" key="2">
    <source>
        <dbReference type="ARBA" id="ARBA00022481"/>
    </source>
</evidence>
<dbReference type="STRING" id="445932.Emin_1548"/>
<evidence type="ECO:0000256" key="6">
    <source>
        <dbReference type="SAM" id="Phobius"/>
    </source>
</evidence>
<dbReference type="NCBIfam" id="TIGR02532">
    <property type="entry name" value="IV_pilin_GFxxxE"/>
    <property type="match status" value="1"/>
</dbReference>
<keyword evidence="8" id="KW-1185">Reference proteome</keyword>
<evidence type="ECO:0000256" key="4">
    <source>
        <dbReference type="ARBA" id="ARBA00022989"/>
    </source>
</evidence>
<keyword evidence="3 6" id="KW-0812">Transmembrane</keyword>
<dbReference type="InterPro" id="IPR012902">
    <property type="entry name" value="N_methyl_site"/>
</dbReference>
<proteinExistence type="predicted"/>
<dbReference type="HOGENOM" id="CLU_091705_3_0_0"/>
<dbReference type="KEGG" id="emi:Emin_1548"/>
<accession>B2KEZ8</accession>
<dbReference type="InterPro" id="IPR045584">
    <property type="entry name" value="Pilin-like"/>
</dbReference>
<feature type="transmembrane region" description="Helical" evidence="6">
    <location>
        <begin position="20"/>
        <end position="41"/>
    </location>
</feature>
<evidence type="ECO:0000313" key="8">
    <source>
        <dbReference type="Proteomes" id="UP000001029"/>
    </source>
</evidence>
<gene>
    <name evidence="7" type="ordered locus">Emin_1548</name>
</gene>
<dbReference type="GO" id="GO:0016020">
    <property type="term" value="C:membrane"/>
    <property type="evidence" value="ECO:0007669"/>
    <property type="project" value="UniProtKB-SubCell"/>
</dbReference>
<keyword evidence="5 6" id="KW-0472">Membrane</keyword>
<dbReference type="Proteomes" id="UP000001029">
    <property type="component" value="Chromosome"/>
</dbReference>
<protein>
    <submittedName>
        <fullName evidence="7">PilE-like protein</fullName>
    </submittedName>
</protein>
<evidence type="ECO:0000313" key="7">
    <source>
        <dbReference type="EMBL" id="ACC99094.1"/>
    </source>
</evidence>
<dbReference type="SUPFAM" id="SSF54523">
    <property type="entry name" value="Pili subunits"/>
    <property type="match status" value="1"/>
</dbReference>
<organism evidence="7 8">
    <name type="scientific">Elusimicrobium minutum (strain Pei191)</name>
    <dbReference type="NCBI Taxonomy" id="445932"/>
    <lineage>
        <taxon>Bacteria</taxon>
        <taxon>Pseudomonadati</taxon>
        <taxon>Elusimicrobiota</taxon>
        <taxon>Elusimicrobia</taxon>
        <taxon>Elusimicrobiales</taxon>
        <taxon>Elusimicrobiaceae</taxon>
        <taxon>Elusimicrobium</taxon>
    </lineage>
</organism>